<sequence length="502" mass="53912">MGPLTAIGASVLLLAAARGNVGRNLWTLFNLLDTLRALREVRANGRRVGVTTRRRLIRQCLMSWIVFVGMRQPPRPSGPANHRKSRSGQGVWPALTVQVAAQPVSLLADALLYWFPFYKSFKMAAILIFITWRSQASSLVYQNFVVPFLRRHEQHMDLTLLLFHSAFALVALFVIHLPWQTAKSAMSHLWSSAPFDAPRSPAHSTSDHSPRRATRTDGGITSDGASSDELGALHSATASTPRRSLHVPDLDHAPRRSPRRPSPVVSQEASSSSTVATIAARYEPLLAPTAKRSASATGSNGSTSRPPPAVHRAPSAAAHKAPAQQPGPSVTLRPVTQPSRQAVPRLRKDQRLVALPSPPTFLPNEEPPATVQSGAVMSGPLRAVDSSKRKLTTGKGPRKATQARPPSPEAGPSRPVPRAKRARETGDDGPPGRTAVGSKPVPRTTSHASASTLPKARTKPGTTAKSVTAKQAATRRTRSTIGTQQDGQPSAAKRPRTTKQPK</sequence>
<dbReference type="EMBL" id="RSCE01000003">
    <property type="protein sequence ID" value="RSH84664.1"/>
    <property type="molecule type" value="Genomic_DNA"/>
</dbReference>
<evidence type="ECO:0000256" key="3">
    <source>
        <dbReference type="SAM" id="SignalP"/>
    </source>
</evidence>
<evidence type="ECO:0000256" key="1">
    <source>
        <dbReference type="SAM" id="MobiDB-lite"/>
    </source>
</evidence>
<organism evidence="4 5">
    <name type="scientific">Apiotrichum porosum</name>
    <dbReference type="NCBI Taxonomy" id="105984"/>
    <lineage>
        <taxon>Eukaryota</taxon>
        <taxon>Fungi</taxon>
        <taxon>Dikarya</taxon>
        <taxon>Basidiomycota</taxon>
        <taxon>Agaricomycotina</taxon>
        <taxon>Tremellomycetes</taxon>
        <taxon>Trichosporonales</taxon>
        <taxon>Trichosporonaceae</taxon>
        <taxon>Apiotrichum</taxon>
    </lineage>
</organism>
<name>A0A427Y0J3_9TREE</name>
<feature type="compositionally biased region" description="Low complexity" evidence="1">
    <location>
        <begin position="262"/>
        <end position="275"/>
    </location>
</feature>
<accession>A0A427Y0J3</accession>
<protein>
    <submittedName>
        <fullName evidence="4">Uncharacterized protein</fullName>
    </submittedName>
</protein>
<evidence type="ECO:0000256" key="2">
    <source>
        <dbReference type="SAM" id="Phobius"/>
    </source>
</evidence>
<keyword evidence="2" id="KW-1133">Transmembrane helix</keyword>
<dbReference type="RefSeq" id="XP_028478112.1">
    <property type="nucleotide sequence ID" value="XM_028621660.1"/>
</dbReference>
<feature type="chain" id="PRO_5019447557" evidence="3">
    <location>
        <begin position="20"/>
        <end position="502"/>
    </location>
</feature>
<comment type="caution">
    <text evidence="4">The sequence shown here is derived from an EMBL/GenBank/DDBJ whole genome shotgun (WGS) entry which is preliminary data.</text>
</comment>
<dbReference type="GeneID" id="39590731"/>
<evidence type="ECO:0000313" key="5">
    <source>
        <dbReference type="Proteomes" id="UP000279236"/>
    </source>
</evidence>
<feature type="signal peptide" evidence="3">
    <location>
        <begin position="1"/>
        <end position="19"/>
    </location>
</feature>
<keyword evidence="2" id="KW-0472">Membrane</keyword>
<dbReference type="OrthoDB" id="434647at2759"/>
<feature type="transmembrane region" description="Helical" evidence="2">
    <location>
        <begin position="158"/>
        <end position="179"/>
    </location>
</feature>
<proteinExistence type="predicted"/>
<gene>
    <name evidence="4" type="ORF">EHS24_006188</name>
</gene>
<evidence type="ECO:0000313" key="4">
    <source>
        <dbReference type="EMBL" id="RSH84664.1"/>
    </source>
</evidence>
<keyword evidence="2" id="KW-0812">Transmembrane</keyword>
<feature type="transmembrane region" description="Helical" evidence="2">
    <location>
        <begin position="111"/>
        <end position="132"/>
    </location>
</feature>
<feature type="compositionally biased region" description="Polar residues" evidence="1">
    <location>
        <begin position="479"/>
        <end position="488"/>
    </location>
</feature>
<dbReference type="InterPro" id="IPR004345">
    <property type="entry name" value="TB2_DP1_HVA22"/>
</dbReference>
<keyword evidence="3" id="KW-0732">Signal</keyword>
<keyword evidence="5" id="KW-1185">Reference proteome</keyword>
<reference evidence="4 5" key="1">
    <citation type="submission" date="2018-11" db="EMBL/GenBank/DDBJ databases">
        <title>Genome sequence of Apiotrichum porosum DSM 27194.</title>
        <authorList>
            <person name="Aliyu H."/>
            <person name="Gorte O."/>
            <person name="Ochsenreither K."/>
        </authorList>
    </citation>
    <scope>NUCLEOTIDE SEQUENCE [LARGE SCALE GENOMIC DNA]</scope>
    <source>
        <strain evidence="4 5">DSM 27194</strain>
    </source>
</reference>
<feature type="compositionally biased region" description="Polar residues" evidence="1">
    <location>
        <begin position="443"/>
        <end position="452"/>
    </location>
</feature>
<feature type="compositionally biased region" description="Polar residues" evidence="1">
    <location>
        <begin position="460"/>
        <end position="471"/>
    </location>
</feature>
<feature type="compositionally biased region" description="Basic residues" evidence="1">
    <location>
        <begin position="389"/>
        <end position="398"/>
    </location>
</feature>
<feature type="region of interest" description="Disordered" evidence="1">
    <location>
        <begin position="289"/>
        <end position="502"/>
    </location>
</feature>
<feature type="region of interest" description="Disordered" evidence="1">
    <location>
        <begin position="200"/>
        <end position="275"/>
    </location>
</feature>
<dbReference type="Proteomes" id="UP000279236">
    <property type="component" value="Unassembled WGS sequence"/>
</dbReference>
<feature type="compositionally biased region" description="Basic residues" evidence="1">
    <location>
        <begin position="493"/>
        <end position="502"/>
    </location>
</feature>
<feature type="compositionally biased region" description="Low complexity" evidence="1">
    <location>
        <begin position="292"/>
        <end position="328"/>
    </location>
</feature>
<dbReference type="AlphaFoldDB" id="A0A427Y0J3"/>
<dbReference type="Pfam" id="PF03134">
    <property type="entry name" value="TB2_DP1_HVA22"/>
    <property type="match status" value="1"/>
</dbReference>